<dbReference type="InterPro" id="IPR016169">
    <property type="entry name" value="FAD-bd_PCMH_sub2"/>
</dbReference>
<dbReference type="Pfam" id="PF00941">
    <property type="entry name" value="FAD_binding_5"/>
    <property type="match status" value="1"/>
</dbReference>
<sequence>MDLNTVTAIVPARSRADLAGLGGPVAVLAGGTWLFSESQDTVEQLVDLTTLGWTPLEHSAAGLEVAATCTVQELYDHRLPDGYGAAGLLRQCCEAYLASFKIWRFATVGGNLCLGFPAGPMISLTASLDGVCTIWTPDGGLRTLLVMDFVTGPATTALRSGEVLRSILLPDQALRERTAFRKIALSPLGRSGSVVIGRRTAADGFELTLTGGTVRPIRLSFAADPGPGELLAAVDGLDASVWHHDAHGTPDWRHAVSAVLAEEIRVELFPEAAP</sequence>
<dbReference type="InterPro" id="IPR002346">
    <property type="entry name" value="Mopterin_DH_FAD-bd"/>
</dbReference>
<comment type="caution">
    <text evidence="2">The sequence shown here is derived from an EMBL/GenBank/DDBJ whole genome shotgun (WGS) entry which is preliminary data.</text>
</comment>
<dbReference type="Gene3D" id="3.30.465.10">
    <property type="match status" value="1"/>
</dbReference>
<dbReference type="Proteomes" id="UP000460221">
    <property type="component" value="Unassembled WGS sequence"/>
</dbReference>
<keyword evidence="3" id="KW-1185">Reference proteome</keyword>
<dbReference type="AlphaFoldDB" id="A0A7K1FQE3"/>
<evidence type="ECO:0000313" key="2">
    <source>
        <dbReference type="EMBL" id="MTD15579.1"/>
    </source>
</evidence>
<evidence type="ECO:0000259" key="1">
    <source>
        <dbReference type="PROSITE" id="PS51387"/>
    </source>
</evidence>
<feature type="domain" description="FAD-binding PCMH-type" evidence="1">
    <location>
        <begin position="1"/>
        <end position="174"/>
    </location>
</feature>
<dbReference type="PROSITE" id="PS51387">
    <property type="entry name" value="FAD_PCMH"/>
    <property type="match status" value="1"/>
</dbReference>
<dbReference type="GO" id="GO:0016491">
    <property type="term" value="F:oxidoreductase activity"/>
    <property type="evidence" value="ECO:0007669"/>
    <property type="project" value="InterPro"/>
</dbReference>
<dbReference type="RefSeq" id="WP_322098052.1">
    <property type="nucleotide sequence ID" value="NZ_WLYK01000006.1"/>
</dbReference>
<dbReference type="InterPro" id="IPR036318">
    <property type="entry name" value="FAD-bd_PCMH-like_sf"/>
</dbReference>
<dbReference type="PANTHER" id="PTHR42659:SF9">
    <property type="entry name" value="XANTHINE DEHYDROGENASE FAD-BINDING SUBUNIT XDHB-RELATED"/>
    <property type="match status" value="1"/>
</dbReference>
<dbReference type="InterPro" id="IPR016166">
    <property type="entry name" value="FAD-bd_PCMH"/>
</dbReference>
<dbReference type="SUPFAM" id="SSF56176">
    <property type="entry name" value="FAD-binding/transporter-associated domain-like"/>
    <property type="match status" value="1"/>
</dbReference>
<dbReference type="EMBL" id="WLYK01000006">
    <property type="protein sequence ID" value="MTD15579.1"/>
    <property type="molecule type" value="Genomic_DNA"/>
</dbReference>
<proteinExistence type="predicted"/>
<protein>
    <submittedName>
        <fullName evidence="2">FAD-binding molybdopterin dehydrogenase</fullName>
    </submittedName>
</protein>
<evidence type="ECO:0000313" key="3">
    <source>
        <dbReference type="Proteomes" id="UP000460221"/>
    </source>
</evidence>
<dbReference type="GO" id="GO:0071949">
    <property type="term" value="F:FAD binding"/>
    <property type="evidence" value="ECO:0007669"/>
    <property type="project" value="InterPro"/>
</dbReference>
<organism evidence="2 3">
    <name type="scientific">Nakamurella alba</name>
    <dbReference type="NCBI Taxonomy" id="2665158"/>
    <lineage>
        <taxon>Bacteria</taxon>
        <taxon>Bacillati</taxon>
        <taxon>Actinomycetota</taxon>
        <taxon>Actinomycetes</taxon>
        <taxon>Nakamurellales</taxon>
        <taxon>Nakamurellaceae</taxon>
        <taxon>Nakamurella</taxon>
    </lineage>
</organism>
<reference evidence="2 3" key="1">
    <citation type="submission" date="2019-11" db="EMBL/GenBank/DDBJ databases">
        <authorList>
            <person name="Jiang L.-Q."/>
        </authorList>
    </citation>
    <scope>NUCLEOTIDE SEQUENCE [LARGE SCALE GENOMIC DNA]</scope>
    <source>
        <strain evidence="2 3">YIM 132087</strain>
    </source>
</reference>
<accession>A0A7K1FQE3</accession>
<dbReference type="PANTHER" id="PTHR42659">
    <property type="entry name" value="XANTHINE DEHYDROGENASE SUBUNIT C-RELATED"/>
    <property type="match status" value="1"/>
</dbReference>
<gene>
    <name evidence="2" type="ORF">GIS00_16725</name>
</gene>
<dbReference type="InterPro" id="IPR051312">
    <property type="entry name" value="Diverse_Substr_Oxidored"/>
</dbReference>
<name>A0A7K1FQE3_9ACTN</name>